<dbReference type="GO" id="GO:0009094">
    <property type="term" value="P:L-phenylalanine biosynthetic process"/>
    <property type="evidence" value="ECO:0007669"/>
    <property type="project" value="UniProtKB-UniPathway"/>
</dbReference>
<dbReference type="InterPro" id="IPR036979">
    <property type="entry name" value="CM_dom_sf"/>
</dbReference>
<dbReference type="InterPro" id="IPR002701">
    <property type="entry name" value="CM_II_prokaryot"/>
</dbReference>
<dbReference type="InterPro" id="IPR002912">
    <property type="entry name" value="ACT_dom"/>
</dbReference>
<evidence type="ECO:0000256" key="6">
    <source>
        <dbReference type="ARBA" id="ARBA00023239"/>
    </source>
</evidence>
<dbReference type="GO" id="GO:0004106">
    <property type="term" value="F:chorismate mutase activity"/>
    <property type="evidence" value="ECO:0007669"/>
    <property type="project" value="InterPro"/>
</dbReference>
<keyword evidence="4" id="KW-0057">Aromatic amino acid biosynthesis</keyword>
<protein>
    <recommendedName>
        <fullName evidence="2">prephenate dehydratase</fullName>
        <ecNumber evidence="2">4.2.1.51</ecNumber>
    </recommendedName>
</protein>
<dbReference type="SUPFAM" id="SSF53850">
    <property type="entry name" value="Periplasmic binding protein-like II"/>
    <property type="match status" value="1"/>
</dbReference>
<dbReference type="Proteomes" id="UP000000445">
    <property type="component" value="Chromosome"/>
</dbReference>
<dbReference type="Pfam" id="PF01817">
    <property type="entry name" value="CM_2"/>
    <property type="match status" value="1"/>
</dbReference>
<organism evidence="11 12">
    <name type="scientific">Thermotoga neapolitana (strain ATCC 49049 / DSM 4359 / NBRC 107923 / NS-E)</name>
    <dbReference type="NCBI Taxonomy" id="309803"/>
    <lineage>
        <taxon>Bacteria</taxon>
        <taxon>Thermotogati</taxon>
        <taxon>Thermotogota</taxon>
        <taxon>Thermotogae</taxon>
        <taxon>Thermotogales</taxon>
        <taxon>Thermotogaceae</taxon>
        <taxon>Thermotoga</taxon>
    </lineage>
</organism>
<dbReference type="SMART" id="SM00830">
    <property type="entry name" value="CM_2"/>
    <property type="match status" value="1"/>
</dbReference>
<evidence type="ECO:0000313" key="12">
    <source>
        <dbReference type="Proteomes" id="UP000000445"/>
    </source>
</evidence>
<evidence type="ECO:0000256" key="7">
    <source>
        <dbReference type="ARBA" id="ARBA00047848"/>
    </source>
</evidence>
<dbReference type="PROSITE" id="PS51168">
    <property type="entry name" value="CHORISMATE_MUT_2"/>
    <property type="match status" value="1"/>
</dbReference>
<dbReference type="NCBIfam" id="NF008865">
    <property type="entry name" value="PRK11898.1"/>
    <property type="match status" value="1"/>
</dbReference>
<evidence type="ECO:0000313" key="11">
    <source>
        <dbReference type="EMBL" id="ACM22709.1"/>
    </source>
</evidence>
<gene>
    <name evidence="11" type="ordered locus">CTN_0533</name>
</gene>
<comment type="pathway">
    <text evidence="1">Amino-acid biosynthesis; L-phenylalanine biosynthesis; phenylpyruvate from prephenate: step 1/1.</text>
</comment>
<dbReference type="Pfam" id="PF01842">
    <property type="entry name" value="ACT"/>
    <property type="match status" value="1"/>
</dbReference>
<proteinExistence type="predicted"/>
<dbReference type="eggNOG" id="COG0077">
    <property type="taxonomic scope" value="Bacteria"/>
</dbReference>
<evidence type="ECO:0000256" key="5">
    <source>
        <dbReference type="ARBA" id="ARBA00023222"/>
    </source>
</evidence>
<dbReference type="PANTHER" id="PTHR21022">
    <property type="entry name" value="PREPHENATE DEHYDRATASE P PROTEIN"/>
    <property type="match status" value="1"/>
</dbReference>
<dbReference type="eggNOG" id="COG1605">
    <property type="taxonomic scope" value="Bacteria"/>
</dbReference>
<dbReference type="GO" id="GO:0046417">
    <property type="term" value="P:chorismate metabolic process"/>
    <property type="evidence" value="ECO:0007669"/>
    <property type="project" value="InterPro"/>
</dbReference>
<dbReference type="PROSITE" id="PS51671">
    <property type="entry name" value="ACT"/>
    <property type="match status" value="1"/>
</dbReference>
<dbReference type="EC" id="4.2.1.51" evidence="2"/>
<dbReference type="SUPFAM" id="SSF55021">
    <property type="entry name" value="ACT-like"/>
    <property type="match status" value="1"/>
</dbReference>
<dbReference type="UniPathway" id="UPA00121">
    <property type="reaction ID" value="UER00345"/>
</dbReference>
<keyword evidence="3" id="KW-0028">Amino-acid biosynthesis</keyword>
<name>B9K6X6_THENN</name>
<evidence type="ECO:0000259" key="10">
    <source>
        <dbReference type="PROSITE" id="PS51671"/>
    </source>
</evidence>
<evidence type="ECO:0000259" key="8">
    <source>
        <dbReference type="PROSITE" id="PS51168"/>
    </source>
</evidence>
<evidence type="ECO:0000256" key="3">
    <source>
        <dbReference type="ARBA" id="ARBA00022605"/>
    </source>
</evidence>
<feature type="domain" description="Prephenate dehydratase" evidence="9">
    <location>
        <begin position="300"/>
        <end position="475"/>
    </location>
</feature>
<dbReference type="EMBL" id="CP000916">
    <property type="protein sequence ID" value="ACM22709.1"/>
    <property type="molecule type" value="Genomic_DNA"/>
</dbReference>
<dbReference type="SUPFAM" id="SSF48600">
    <property type="entry name" value="Chorismate mutase II"/>
    <property type="match status" value="1"/>
</dbReference>
<dbReference type="PROSITE" id="PS51171">
    <property type="entry name" value="PREPHENATE_DEHYDR_3"/>
    <property type="match status" value="1"/>
</dbReference>
<keyword evidence="12" id="KW-1185">Reference proteome</keyword>
<evidence type="ECO:0000256" key="2">
    <source>
        <dbReference type="ARBA" id="ARBA00013147"/>
    </source>
</evidence>
<keyword evidence="5" id="KW-0584">Phenylalanine biosynthesis</keyword>
<sequence length="568" mass="65279">MLKDSKKQNFQWRLRGLKVHIRGKGPLTESLKKELIGTVWELTDSILQAELVVSEDLLDVDLSGKAVVDLYPFKDKSVAFYRERSVPFVSIFPVFYKEFAFSEFYVLEKSEDERITTFLDFLKNLGIILKDVSWGEYKEILEKYSVLLFLARALKDSFLMGYASHLLNWREETGNFLALAEKVIPRLKDNDFPVEHSELIGEFSKLFRPPVSLNEMRHKIRLIDFVTLGLIDERMKVAKRIAEEKKKTDSPVDLREVEEQKVKEILDRTSLNPVRVRRVFEEIMKLAKEEEYRLLGISKTVAVLGPMGSFSDEMALKLIGSRIPIKYCASTDEIIRMVEKGEADYGIVPIENSTHGTVIPVLDALLNHEVEVFGEAKLEVHHCLVAKRRLDLKEIKRIYSHPQAISQSLGFINAYLPHAEIRYTTSTSDAVNLLDDESAAIMSENAARMYGLFILRKSIQDLKEKNITRFYIIRRKTGKMEGKYTSLFFGVQDKPGALKAVLDVFANKGMNLRKLESRPARTFLGDYVFFVEVEAPLGKEDLKDLEKVTAFYKIIGVFDEIEELDVFE</sequence>
<dbReference type="AlphaFoldDB" id="B9K6X6"/>
<dbReference type="GO" id="GO:0004664">
    <property type="term" value="F:prephenate dehydratase activity"/>
    <property type="evidence" value="ECO:0007669"/>
    <property type="project" value="UniProtKB-EC"/>
</dbReference>
<dbReference type="InterPro" id="IPR045865">
    <property type="entry name" value="ACT-like_dom_sf"/>
</dbReference>
<comment type="catalytic activity">
    <reaction evidence="7">
        <text>prephenate + H(+) = 3-phenylpyruvate + CO2 + H2O</text>
        <dbReference type="Rhea" id="RHEA:21648"/>
        <dbReference type="ChEBI" id="CHEBI:15377"/>
        <dbReference type="ChEBI" id="CHEBI:15378"/>
        <dbReference type="ChEBI" id="CHEBI:16526"/>
        <dbReference type="ChEBI" id="CHEBI:18005"/>
        <dbReference type="ChEBI" id="CHEBI:29934"/>
        <dbReference type="EC" id="4.2.1.51"/>
    </reaction>
</comment>
<dbReference type="Gene3D" id="1.20.59.10">
    <property type="entry name" value="Chorismate mutase"/>
    <property type="match status" value="1"/>
</dbReference>
<evidence type="ECO:0000259" key="9">
    <source>
        <dbReference type="PROSITE" id="PS51171"/>
    </source>
</evidence>
<feature type="domain" description="Chorismate mutase" evidence="8">
    <location>
        <begin position="207"/>
        <end position="295"/>
    </location>
</feature>
<accession>B9K6X6</accession>
<dbReference type="CDD" id="cd13532">
    <property type="entry name" value="PBP2_PDT_like"/>
    <property type="match status" value="1"/>
</dbReference>
<dbReference type="InterPro" id="IPR001086">
    <property type="entry name" value="Preph_deHydtase"/>
</dbReference>
<dbReference type="GO" id="GO:0005737">
    <property type="term" value="C:cytoplasm"/>
    <property type="evidence" value="ECO:0007669"/>
    <property type="project" value="TreeGrafter"/>
</dbReference>
<reference evidence="11 12" key="1">
    <citation type="journal article" date="2009" name="Biosci. Biotechnol. Biochem.">
        <title>WeGAS: a web-based microbial genome annotation system.</title>
        <authorList>
            <person name="Lee D."/>
            <person name="Seo H."/>
            <person name="Park C."/>
            <person name="Park K."/>
        </authorList>
    </citation>
    <scope>NUCLEOTIDE SEQUENCE [LARGE SCALE GENOMIC DNA]</scope>
    <source>
        <strain evidence="12">ATCC 49049 / DSM 4359 / NBRC 107923 / NS-E</strain>
    </source>
</reference>
<dbReference type="Pfam" id="PF00800">
    <property type="entry name" value="PDT"/>
    <property type="match status" value="1"/>
</dbReference>
<dbReference type="CDD" id="cd04905">
    <property type="entry name" value="ACT_CM-PDT"/>
    <property type="match status" value="1"/>
</dbReference>
<keyword evidence="6" id="KW-0456">Lyase</keyword>
<dbReference type="Gene3D" id="3.30.70.260">
    <property type="match status" value="1"/>
</dbReference>
<evidence type="ECO:0000256" key="4">
    <source>
        <dbReference type="ARBA" id="ARBA00023141"/>
    </source>
</evidence>
<dbReference type="KEGG" id="tna:CTN_0533"/>
<evidence type="ECO:0000256" key="1">
    <source>
        <dbReference type="ARBA" id="ARBA00004741"/>
    </source>
</evidence>
<dbReference type="Gene3D" id="3.40.190.10">
    <property type="entry name" value="Periplasmic binding protein-like II"/>
    <property type="match status" value="2"/>
</dbReference>
<dbReference type="InterPro" id="IPR036263">
    <property type="entry name" value="Chorismate_II_sf"/>
</dbReference>
<dbReference type="HOGENOM" id="CLU_442556_0_0_0"/>
<feature type="domain" description="ACT" evidence="10">
    <location>
        <begin position="486"/>
        <end position="568"/>
    </location>
</feature>
<dbReference type="PANTHER" id="PTHR21022:SF19">
    <property type="entry name" value="PREPHENATE DEHYDRATASE-RELATED"/>
    <property type="match status" value="1"/>
</dbReference>
<dbReference type="STRING" id="309803.CTN_0533"/>